<keyword evidence="3" id="KW-1185">Reference proteome</keyword>
<proteinExistence type="predicted"/>
<accession>A0AAD4K3Q5</accession>
<protein>
    <submittedName>
        <fullName evidence="2">Uncharacterized protein</fullName>
    </submittedName>
</protein>
<dbReference type="SUPFAM" id="SSF52540">
    <property type="entry name" value="P-loop containing nucleoside triphosphate hydrolases"/>
    <property type="match status" value="1"/>
</dbReference>
<evidence type="ECO:0000256" key="1">
    <source>
        <dbReference type="SAM" id="Phobius"/>
    </source>
</evidence>
<feature type="non-terminal residue" evidence="2">
    <location>
        <position position="336"/>
    </location>
</feature>
<keyword evidence="1" id="KW-0472">Membrane</keyword>
<dbReference type="Gene3D" id="3.40.50.300">
    <property type="entry name" value="P-loop containing nucleotide triphosphate hydrolases"/>
    <property type="match status" value="1"/>
</dbReference>
<evidence type="ECO:0000313" key="2">
    <source>
        <dbReference type="EMBL" id="KAH8371759.1"/>
    </source>
</evidence>
<name>A0AAD4K3Q5_9MUSC</name>
<gene>
    <name evidence="2" type="ORF">KR093_008785</name>
</gene>
<feature type="non-terminal residue" evidence="2">
    <location>
        <position position="1"/>
    </location>
</feature>
<evidence type="ECO:0000313" key="3">
    <source>
        <dbReference type="Proteomes" id="UP001200034"/>
    </source>
</evidence>
<dbReference type="AlphaFoldDB" id="A0AAD4K3Q5"/>
<dbReference type="Proteomes" id="UP001200034">
    <property type="component" value="Unassembled WGS sequence"/>
</dbReference>
<sequence>HPGDAVDAEGPKRRGILQNTYCRSYRAQLRSTQQMNIVHGLLVLAAATTVLGVLFFHSMELTLASEVGETPLEAVTLQSLWLGVAGLLGLGVGERSDGAQGEDALRAFYCEQQLDAKRIFRQIGRRVLNQEHALARFERVVQSPRRFKAVALLGPPGVGKSLTALALRQLFPWQENVHSYAWDTYVPDGVQKFQLMRQFVEQLADCGHNLIVIDNLAACDYSVVSIYNRLLQEREGDAEAAANQTVLVVYIFNLEMQYYSQQYELLHQLPVDVTVINYQPFGRQELADCLQQELRLEQRTLDKLGLARILDDAMSSVQCHGCKGLRQCALQLGAPH</sequence>
<keyword evidence="1" id="KW-0812">Transmembrane</keyword>
<dbReference type="InterPro" id="IPR027417">
    <property type="entry name" value="P-loop_NTPase"/>
</dbReference>
<comment type="caution">
    <text evidence="2">The sequence shown here is derived from an EMBL/GenBank/DDBJ whole genome shotgun (WGS) entry which is preliminary data.</text>
</comment>
<feature type="transmembrane region" description="Helical" evidence="1">
    <location>
        <begin position="36"/>
        <end position="56"/>
    </location>
</feature>
<reference evidence="2" key="1">
    <citation type="journal article" date="2021" name="Mol. Ecol. Resour.">
        <title>Phylogenomic analyses of the genus Drosophila reveals genomic signals of climate adaptation.</title>
        <authorList>
            <person name="Li F."/>
            <person name="Rane R.V."/>
            <person name="Luria V."/>
            <person name="Xiong Z."/>
            <person name="Chen J."/>
            <person name="Li Z."/>
            <person name="Catullo R.A."/>
            <person name="Griffin P.C."/>
            <person name="Schiffer M."/>
            <person name="Pearce S."/>
            <person name="Lee S.F."/>
            <person name="McElroy K."/>
            <person name="Stocker A."/>
            <person name="Shirriffs J."/>
            <person name="Cockerell F."/>
            <person name="Coppin C."/>
            <person name="Sgro C.M."/>
            <person name="Karger A."/>
            <person name="Cain J.W."/>
            <person name="Weber J.A."/>
            <person name="Santpere G."/>
            <person name="Kirschner M.W."/>
            <person name="Hoffmann A.A."/>
            <person name="Oakeshott J.G."/>
            <person name="Zhang G."/>
        </authorList>
    </citation>
    <scope>NUCLEOTIDE SEQUENCE</scope>
    <source>
        <strain evidence="2">BGI-SZ-2011g</strain>
    </source>
</reference>
<organism evidence="2 3">
    <name type="scientific">Drosophila rubida</name>
    <dbReference type="NCBI Taxonomy" id="30044"/>
    <lineage>
        <taxon>Eukaryota</taxon>
        <taxon>Metazoa</taxon>
        <taxon>Ecdysozoa</taxon>
        <taxon>Arthropoda</taxon>
        <taxon>Hexapoda</taxon>
        <taxon>Insecta</taxon>
        <taxon>Pterygota</taxon>
        <taxon>Neoptera</taxon>
        <taxon>Endopterygota</taxon>
        <taxon>Diptera</taxon>
        <taxon>Brachycera</taxon>
        <taxon>Muscomorpha</taxon>
        <taxon>Ephydroidea</taxon>
        <taxon>Drosophilidae</taxon>
        <taxon>Drosophila</taxon>
    </lineage>
</organism>
<dbReference type="EMBL" id="JAJJHW010002585">
    <property type="protein sequence ID" value="KAH8371759.1"/>
    <property type="molecule type" value="Genomic_DNA"/>
</dbReference>
<keyword evidence="1" id="KW-1133">Transmembrane helix</keyword>